<dbReference type="Proteomes" id="UP000031843">
    <property type="component" value="Chromosome secondary"/>
</dbReference>
<proteinExistence type="predicted"/>
<evidence type="ECO:0000313" key="1">
    <source>
        <dbReference type="EMBL" id="AJG21919.1"/>
    </source>
</evidence>
<organism evidence="1 2">
    <name type="scientific">Cupriavidus basilensis</name>
    <dbReference type="NCBI Taxonomy" id="68895"/>
    <lineage>
        <taxon>Bacteria</taxon>
        <taxon>Pseudomonadati</taxon>
        <taxon>Pseudomonadota</taxon>
        <taxon>Betaproteobacteria</taxon>
        <taxon>Burkholderiales</taxon>
        <taxon>Burkholderiaceae</taxon>
        <taxon>Cupriavidus</taxon>
    </lineage>
</organism>
<dbReference type="EMBL" id="CP010537">
    <property type="protein sequence ID" value="AJG21919.1"/>
    <property type="molecule type" value="Genomic_DNA"/>
</dbReference>
<dbReference type="AlphaFoldDB" id="A0A0C4YJ64"/>
<name>A0A0C4YJ64_9BURK</name>
<sequence length="50" mass="5081">MEAYIATLNSGANGPHGASGGHGVVEKLLAENNARITALTVFTGMVVSRP</sequence>
<reference evidence="1 2" key="1">
    <citation type="journal article" date="2015" name="Genome Announc.">
        <title>Complete Genome Sequence of Cupriavidus basilensis 4G11, Isolated from the Oak Ridge Field Research Center Site.</title>
        <authorList>
            <person name="Ray J."/>
            <person name="Waters R.J."/>
            <person name="Skerker J.M."/>
            <person name="Kuehl J.V."/>
            <person name="Price M.N."/>
            <person name="Huang J."/>
            <person name="Chakraborty R."/>
            <person name="Arkin A.P."/>
            <person name="Deutschbauer A."/>
        </authorList>
    </citation>
    <scope>NUCLEOTIDE SEQUENCE [LARGE SCALE GENOMIC DNA]</scope>
    <source>
        <strain evidence="1">4G11</strain>
    </source>
</reference>
<protein>
    <submittedName>
        <fullName evidence="1">Uncharacterized protein</fullName>
    </submittedName>
</protein>
<gene>
    <name evidence="1" type="ORF">RR42_s0323</name>
</gene>
<accession>A0A0C4YJ64</accession>
<dbReference type="RefSeq" id="WP_158408293.1">
    <property type="nucleotide sequence ID" value="NZ_CP010537.1"/>
</dbReference>
<dbReference type="KEGG" id="cbw:RR42_s0323"/>
<evidence type="ECO:0000313" key="2">
    <source>
        <dbReference type="Proteomes" id="UP000031843"/>
    </source>
</evidence>
<keyword evidence="2" id="KW-1185">Reference proteome</keyword>